<dbReference type="Pfam" id="PF13445">
    <property type="entry name" value="zf-RING_UBOX"/>
    <property type="match status" value="1"/>
</dbReference>
<dbReference type="PANTHER" id="PTHR33444:SF2">
    <property type="entry name" value="MARVEL DOMAIN-CONTAINING PROTEIN"/>
    <property type="match status" value="1"/>
</dbReference>
<feature type="transmembrane region" description="Helical" evidence="6">
    <location>
        <begin position="196"/>
        <end position="214"/>
    </location>
</feature>
<comment type="caution">
    <text evidence="8">The sequence shown here is derived from an EMBL/GenBank/DDBJ whole genome shotgun (WGS) entry which is preliminary data.</text>
</comment>
<sequence>MDGQGHGGISRSMNGSREEEETGVPGHQDTLPFIFTDPKMGYRSCPVCFEKYEETLRQPVMLPVCGHTVCRSCLSSLSNDEYLSCPCCRTGHVGFSLDQLPTNYIALNGTEPSSTRTTPPGINSISGGLNETPLSPTAPPLLPSRQHEPLRLSHLTNSQNPKCKIAILVIFTIIILLCFAMIIIGSIKIYDCPAEGYIPIWLIVSGLLLIVLVAQSAKCINDKGELSIIFGYLLSLHVLFHIAWFIAGCVWVYGIHPANHSLKQDRKYCDFTLYQFSFWLLNIAYIFIFIFMLCGFGYLMLSTNKHYVIFKVICPNLNKIRDPKHRIIFLVILTLIIVLCFAMIIIGGINMHSCPVEPYVPVWLIIAGMCLLVLAVQGAKYITEEETPVFLGCLFGINLVFHATWFVSGCVWVYGIYEPNYYILQTTEFGNVKTVNYCDYTVYMFSLWLLNLGFIGIGIIVCFSIFYCLSNWC</sequence>
<keyword evidence="2 4" id="KW-0863">Zinc-finger</keyword>
<keyword evidence="6" id="KW-0472">Membrane</keyword>
<evidence type="ECO:0000259" key="7">
    <source>
        <dbReference type="PROSITE" id="PS50089"/>
    </source>
</evidence>
<dbReference type="InterPro" id="IPR040350">
    <property type="entry name" value="TMEM272"/>
</dbReference>
<dbReference type="PROSITE" id="PS00518">
    <property type="entry name" value="ZF_RING_1"/>
    <property type="match status" value="1"/>
</dbReference>
<keyword evidence="1" id="KW-0479">Metal-binding</keyword>
<evidence type="ECO:0000256" key="4">
    <source>
        <dbReference type="PROSITE-ProRule" id="PRU00175"/>
    </source>
</evidence>
<feature type="transmembrane region" description="Helical" evidence="6">
    <location>
        <begin position="226"/>
        <end position="256"/>
    </location>
</feature>
<evidence type="ECO:0000256" key="2">
    <source>
        <dbReference type="ARBA" id="ARBA00022771"/>
    </source>
</evidence>
<dbReference type="Gene3D" id="3.30.40.10">
    <property type="entry name" value="Zinc/RING finger domain, C3HC4 (zinc finger)"/>
    <property type="match status" value="1"/>
</dbReference>
<feature type="transmembrane region" description="Helical" evidence="6">
    <location>
        <begin position="165"/>
        <end position="190"/>
    </location>
</feature>
<reference evidence="8 9" key="1">
    <citation type="submission" date="2024-05" db="EMBL/GenBank/DDBJ databases">
        <authorList>
            <person name="Wallberg A."/>
        </authorList>
    </citation>
    <scope>NUCLEOTIDE SEQUENCE [LARGE SCALE GENOMIC DNA]</scope>
</reference>
<dbReference type="PROSITE" id="PS50089">
    <property type="entry name" value="ZF_RING_2"/>
    <property type="match status" value="1"/>
</dbReference>
<accession>A0AAV2QKE8</accession>
<dbReference type="SMART" id="SM00184">
    <property type="entry name" value="RING"/>
    <property type="match status" value="1"/>
</dbReference>
<protein>
    <recommendedName>
        <fullName evidence="7">RING-type domain-containing protein</fullName>
    </recommendedName>
</protein>
<dbReference type="InterPro" id="IPR013083">
    <property type="entry name" value="Znf_RING/FYVE/PHD"/>
</dbReference>
<proteinExistence type="predicted"/>
<dbReference type="AlphaFoldDB" id="A0AAV2QKE8"/>
<dbReference type="Proteomes" id="UP001497623">
    <property type="component" value="Unassembled WGS sequence"/>
</dbReference>
<evidence type="ECO:0000313" key="8">
    <source>
        <dbReference type="EMBL" id="CAL4086502.1"/>
    </source>
</evidence>
<evidence type="ECO:0000256" key="6">
    <source>
        <dbReference type="SAM" id="Phobius"/>
    </source>
</evidence>
<dbReference type="InterPro" id="IPR017907">
    <property type="entry name" value="Znf_RING_CS"/>
</dbReference>
<feature type="domain" description="RING-type" evidence="7">
    <location>
        <begin position="45"/>
        <end position="89"/>
    </location>
</feature>
<dbReference type="GO" id="GO:0008270">
    <property type="term" value="F:zinc ion binding"/>
    <property type="evidence" value="ECO:0007669"/>
    <property type="project" value="UniProtKB-KW"/>
</dbReference>
<evidence type="ECO:0000256" key="5">
    <source>
        <dbReference type="SAM" id="MobiDB-lite"/>
    </source>
</evidence>
<feature type="transmembrane region" description="Helical" evidence="6">
    <location>
        <begin position="445"/>
        <end position="469"/>
    </location>
</feature>
<dbReference type="EMBL" id="CAXKWB010007305">
    <property type="protein sequence ID" value="CAL4086502.1"/>
    <property type="molecule type" value="Genomic_DNA"/>
</dbReference>
<dbReference type="InterPro" id="IPR027370">
    <property type="entry name" value="Znf-RING_euk"/>
</dbReference>
<keyword evidence="6" id="KW-0812">Transmembrane</keyword>
<gene>
    <name evidence="8" type="ORF">MNOR_LOCUS13019</name>
</gene>
<organism evidence="8 9">
    <name type="scientific">Meganyctiphanes norvegica</name>
    <name type="common">Northern krill</name>
    <name type="synonym">Thysanopoda norvegica</name>
    <dbReference type="NCBI Taxonomy" id="48144"/>
    <lineage>
        <taxon>Eukaryota</taxon>
        <taxon>Metazoa</taxon>
        <taxon>Ecdysozoa</taxon>
        <taxon>Arthropoda</taxon>
        <taxon>Crustacea</taxon>
        <taxon>Multicrustacea</taxon>
        <taxon>Malacostraca</taxon>
        <taxon>Eumalacostraca</taxon>
        <taxon>Eucarida</taxon>
        <taxon>Euphausiacea</taxon>
        <taxon>Euphausiidae</taxon>
        <taxon>Meganyctiphanes</taxon>
    </lineage>
</organism>
<name>A0AAV2QKE8_MEGNR</name>
<dbReference type="SUPFAM" id="SSF57850">
    <property type="entry name" value="RING/U-box"/>
    <property type="match status" value="1"/>
</dbReference>
<feature type="transmembrane region" description="Helical" evidence="6">
    <location>
        <begin position="389"/>
        <end position="414"/>
    </location>
</feature>
<feature type="transmembrane region" description="Helical" evidence="6">
    <location>
        <begin position="276"/>
        <end position="301"/>
    </location>
</feature>
<keyword evidence="9" id="KW-1185">Reference proteome</keyword>
<keyword evidence="6" id="KW-1133">Transmembrane helix</keyword>
<evidence type="ECO:0000256" key="3">
    <source>
        <dbReference type="ARBA" id="ARBA00022833"/>
    </source>
</evidence>
<dbReference type="PANTHER" id="PTHR33444">
    <property type="entry name" value="SI:DKEY-19B23.12-RELATED"/>
    <property type="match status" value="1"/>
</dbReference>
<feature type="region of interest" description="Disordered" evidence="5">
    <location>
        <begin position="1"/>
        <end position="30"/>
    </location>
</feature>
<feature type="transmembrane region" description="Helical" evidence="6">
    <location>
        <begin position="327"/>
        <end position="349"/>
    </location>
</feature>
<evidence type="ECO:0000256" key="1">
    <source>
        <dbReference type="ARBA" id="ARBA00022723"/>
    </source>
</evidence>
<dbReference type="InterPro" id="IPR001841">
    <property type="entry name" value="Znf_RING"/>
</dbReference>
<evidence type="ECO:0000313" key="9">
    <source>
        <dbReference type="Proteomes" id="UP001497623"/>
    </source>
</evidence>
<keyword evidence="3" id="KW-0862">Zinc</keyword>
<feature type="transmembrane region" description="Helical" evidence="6">
    <location>
        <begin position="361"/>
        <end position="382"/>
    </location>
</feature>